<evidence type="ECO:0000313" key="2">
    <source>
        <dbReference type="Proteomes" id="UP000182703"/>
    </source>
</evidence>
<dbReference type="EMBL" id="CP018096">
    <property type="protein sequence ID" value="APF39424.1"/>
    <property type="molecule type" value="Genomic_DNA"/>
</dbReference>
<dbReference type="AlphaFoldDB" id="A0AAC9P0A2"/>
<dbReference type="RefSeq" id="WP_063188822.1">
    <property type="nucleotide sequence ID" value="NZ_CP018096.1"/>
</dbReference>
<organism evidence="1 2">
    <name type="scientific">Chelatococcus daeguensis</name>
    <dbReference type="NCBI Taxonomy" id="444444"/>
    <lineage>
        <taxon>Bacteria</taxon>
        <taxon>Pseudomonadati</taxon>
        <taxon>Pseudomonadota</taxon>
        <taxon>Alphaproteobacteria</taxon>
        <taxon>Hyphomicrobiales</taxon>
        <taxon>Chelatococcaceae</taxon>
        <taxon>Chelatococcus</taxon>
    </lineage>
</organism>
<protein>
    <submittedName>
        <fullName evidence="1">Uncharacterized protein</fullName>
    </submittedName>
</protein>
<gene>
    <name evidence="1" type="ORF">BOQ54_18175</name>
</gene>
<dbReference type="PROSITE" id="PS51257">
    <property type="entry name" value="PROKAR_LIPOPROTEIN"/>
    <property type="match status" value="1"/>
</dbReference>
<sequence length="90" mass="9155">MFGSKSPTALAVLALLTGLCLLGLACNGAVRLGMAAAVRFLVPAVALGVDGLVDFSRQTPAVAMTYAVLPGAGCAPRIRCVPFLTPLRGR</sequence>
<dbReference type="Proteomes" id="UP000182703">
    <property type="component" value="Plasmid pTAD1"/>
</dbReference>
<proteinExistence type="predicted"/>
<geneLocation type="plasmid" evidence="2">
    <name>ptad1</name>
</geneLocation>
<keyword evidence="2" id="KW-1185">Reference proteome</keyword>
<evidence type="ECO:0000313" key="1">
    <source>
        <dbReference type="EMBL" id="APF39424.1"/>
    </source>
</evidence>
<accession>A0AAC9P0A2</accession>
<name>A0AAC9P0A2_9HYPH</name>
<reference evidence="1 2" key="1">
    <citation type="submission" date="2016-11" db="EMBL/GenBank/DDBJ databases">
        <title>Complete genome sequence of the aerobically denitrifying bacterium Chelatococcus daeguensis TAD1.</title>
        <authorList>
            <person name="Yang Y."/>
            <person name="Huang S."/>
            <person name="Lin E."/>
        </authorList>
    </citation>
    <scope>NUCLEOTIDE SEQUENCE [LARGE SCALE GENOMIC DNA]</scope>
    <source>
        <strain evidence="1 2">TAD1</strain>
        <plasmid evidence="2">ptad1</plasmid>
    </source>
</reference>
<dbReference type="KEGG" id="cdq:BOQ54_18175"/>
<keyword evidence="1" id="KW-0614">Plasmid</keyword>